<proteinExistence type="predicted"/>
<reference evidence="2" key="1">
    <citation type="journal article" date="2019" name="Sci. Rep.">
        <title>Draft genome of Tanacetum cinerariifolium, the natural source of mosquito coil.</title>
        <authorList>
            <person name="Yamashiro T."/>
            <person name="Shiraishi A."/>
            <person name="Satake H."/>
            <person name="Nakayama K."/>
        </authorList>
    </citation>
    <scope>NUCLEOTIDE SEQUENCE</scope>
</reference>
<evidence type="ECO:0000313" key="2">
    <source>
        <dbReference type="EMBL" id="GFD29762.1"/>
    </source>
</evidence>
<name>A0A699V3G2_TANCI</name>
<gene>
    <name evidence="2" type="ORF">Tci_901731</name>
</gene>
<dbReference type="AlphaFoldDB" id="A0A699V3G2"/>
<feature type="compositionally biased region" description="Polar residues" evidence="1">
    <location>
        <begin position="14"/>
        <end position="28"/>
    </location>
</feature>
<feature type="non-terminal residue" evidence="2">
    <location>
        <position position="1"/>
    </location>
</feature>
<accession>A0A699V3G2</accession>
<feature type="compositionally biased region" description="Low complexity" evidence="1">
    <location>
        <begin position="56"/>
        <end position="84"/>
    </location>
</feature>
<organism evidence="2">
    <name type="scientific">Tanacetum cinerariifolium</name>
    <name type="common">Dalmatian daisy</name>
    <name type="synonym">Chrysanthemum cinerariifolium</name>
    <dbReference type="NCBI Taxonomy" id="118510"/>
    <lineage>
        <taxon>Eukaryota</taxon>
        <taxon>Viridiplantae</taxon>
        <taxon>Streptophyta</taxon>
        <taxon>Embryophyta</taxon>
        <taxon>Tracheophyta</taxon>
        <taxon>Spermatophyta</taxon>
        <taxon>Magnoliopsida</taxon>
        <taxon>eudicotyledons</taxon>
        <taxon>Gunneridae</taxon>
        <taxon>Pentapetalae</taxon>
        <taxon>asterids</taxon>
        <taxon>campanulids</taxon>
        <taxon>Asterales</taxon>
        <taxon>Asteraceae</taxon>
        <taxon>Asteroideae</taxon>
        <taxon>Anthemideae</taxon>
        <taxon>Anthemidinae</taxon>
        <taxon>Tanacetum</taxon>
    </lineage>
</organism>
<evidence type="ECO:0000256" key="1">
    <source>
        <dbReference type="SAM" id="MobiDB-lite"/>
    </source>
</evidence>
<sequence length="139" mass="14722">KPPWTSPMPACGSFGTSPKSTATLTSFTGPAATPPARWPASTAMRGWRNLPPACSPRPSAASSCAFTRSGARTPTPSARPTSTPQKAPGRAGKGVENARRPVLPLPPPRRLRHARNHVPHLLLLVRGGPGLRRSPRRCD</sequence>
<dbReference type="EMBL" id="BKCJ011397723">
    <property type="protein sequence ID" value="GFD29762.1"/>
    <property type="molecule type" value="Genomic_DNA"/>
</dbReference>
<protein>
    <submittedName>
        <fullName evidence="2">Uncharacterized protein</fullName>
    </submittedName>
</protein>
<feature type="region of interest" description="Disordered" evidence="1">
    <location>
        <begin position="1"/>
        <end position="114"/>
    </location>
</feature>
<comment type="caution">
    <text evidence="2">The sequence shown here is derived from an EMBL/GenBank/DDBJ whole genome shotgun (WGS) entry which is preliminary data.</text>
</comment>